<comment type="cofactor">
    <cofactor evidence="1 8">
        <name>heme</name>
        <dbReference type="ChEBI" id="CHEBI:30413"/>
    </cofactor>
</comment>
<dbReference type="Proteomes" id="UP001215712">
    <property type="component" value="Unassembled WGS sequence"/>
</dbReference>
<keyword evidence="3 8" id="KW-0349">Heme</keyword>
<dbReference type="Pfam" id="PF00067">
    <property type="entry name" value="p450"/>
    <property type="match status" value="1"/>
</dbReference>
<dbReference type="EMBL" id="JAQJAN010000002">
    <property type="protein sequence ID" value="KAJ5738141.1"/>
    <property type="molecule type" value="Genomic_DNA"/>
</dbReference>
<feature type="binding site" description="axial binding residue" evidence="8">
    <location>
        <position position="436"/>
    </location>
    <ligand>
        <name>heme</name>
        <dbReference type="ChEBI" id="CHEBI:30413"/>
    </ligand>
    <ligandPart>
        <name>Fe</name>
        <dbReference type="ChEBI" id="CHEBI:18248"/>
    </ligandPart>
</feature>
<evidence type="ECO:0000256" key="5">
    <source>
        <dbReference type="ARBA" id="ARBA00023002"/>
    </source>
</evidence>
<evidence type="ECO:0000256" key="1">
    <source>
        <dbReference type="ARBA" id="ARBA00001971"/>
    </source>
</evidence>
<dbReference type="SUPFAM" id="SSF48264">
    <property type="entry name" value="Cytochrome P450"/>
    <property type="match status" value="1"/>
</dbReference>
<keyword evidence="5 9" id="KW-0560">Oxidoreductase</keyword>
<evidence type="ECO:0000313" key="11">
    <source>
        <dbReference type="EMBL" id="KAJ5738141.1"/>
    </source>
</evidence>
<keyword evidence="10" id="KW-0472">Membrane</keyword>
<evidence type="ECO:0000256" key="9">
    <source>
        <dbReference type="RuleBase" id="RU000461"/>
    </source>
</evidence>
<dbReference type="PRINTS" id="PR00385">
    <property type="entry name" value="P450"/>
</dbReference>
<dbReference type="PROSITE" id="PS00086">
    <property type="entry name" value="CYTOCHROME_P450"/>
    <property type="match status" value="1"/>
</dbReference>
<evidence type="ECO:0000256" key="6">
    <source>
        <dbReference type="ARBA" id="ARBA00023004"/>
    </source>
</evidence>
<evidence type="ECO:0000256" key="10">
    <source>
        <dbReference type="SAM" id="Phobius"/>
    </source>
</evidence>
<evidence type="ECO:0000256" key="2">
    <source>
        <dbReference type="ARBA" id="ARBA00010617"/>
    </source>
</evidence>
<keyword evidence="12" id="KW-1185">Reference proteome</keyword>
<dbReference type="InterPro" id="IPR050121">
    <property type="entry name" value="Cytochrome_P450_monoxygenase"/>
</dbReference>
<sequence length="492" mass="55522">MGPLEWLQLGILLWLFYHFGLLFYNVLLHPLRKYPGPLLDAATQIPYAYHMIKGDGCKYIAQLHEKYGDVVRVGPNELSYISASANKTIFGGRPTADQVYEKNPVVWLQGSGKILNIFFARHHEHGRYKKLMAPAFSEAAIREQEPVIQQFTTQFMNGLRERTGTLCYPDQNGVVNIAAWYNFIVFDLLSCLSFGAAVGCLERGDYHPWVSVIFGAIKHSHYVQAAHRLKPYHRILEWLIPSDVTAPYDSHMDFASKTLAERQKEDSPARADFASFILKGLSQEELLDNVNILVTAGGDTTATTLSSVTYYITHNPETYQKLASEVRDTFKSEEEITVSAVNGLPYLKAVISETLRIHPSIPVGLHRVAPPRGGIIDGEQIPGRTWVSVAPLAACRSPRHWHEPDRFLPERWLGDPAFKNDNRDLSTPFSIGVRSCIGINLANVNLRLVLARLLWNFDLESQPDNVNPDDHLEYGVWQGVPLNIRVKERVHS</sequence>
<dbReference type="GO" id="GO:0005506">
    <property type="term" value="F:iron ion binding"/>
    <property type="evidence" value="ECO:0007669"/>
    <property type="project" value="InterPro"/>
</dbReference>
<evidence type="ECO:0000313" key="12">
    <source>
        <dbReference type="Proteomes" id="UP001215712"/>
    </source>
</evidence>
<keyword evidence="4 8" id="KW-0479">Metal-binding</keyword>
<keyword evidence="7 9" id="KW-0503">Monooxygenase</keyword>
<dbReference type="InterPro" id="IPR036396">
    <property type="entry name" value="Cyt_P450_sf"/>
</dbReference>
<dbReference type="GO" id="GO:0020037">
    <property type="term" value="F:heme binding"/>
    <property type="evidence" value="ECO:0007669"/>
    <property type="project" value="InterPro"/>
</dbReference>
<name>A0AAD6HTZ0_9EURO</name>
<dbReference type="InterPro" id="IPR002401">
    <property type="entry name" value="Cyt_P450_E_grp-I"/>
</dbReference>
<evidence type="ECO:0000256" key="4">
    <source>
        <dbReference type="ARBA" id="ARBA00022723"/>
    </source>
</evidence>
<keyword evidence="6 8" id="KW-0408">Iron</keyword>
<evidence type="ECO:0000256" key="8">
    <source>
        <dbReference type="PIRSR" id="PIRSR602401-1"/>
    </source>
</evidence>
<dbReference type="CDD" id="cd11058">
    <property type="entry name" value="CYP60B-like"/>
    <property type="match status" value="1"/>
</dbReference>
<gene>
    <name evidence="11" type="ORF">N7493_001296</name>
</gene>
<reference evidence="11" key="2">
    <citation type="submission" date="2023-01" db="EMBL/GenBank/DDBJ databases">
        <authorList>
            <person name="Petersen C."/>
        </authorList>
    </citation>
    <scope>NUCLEOTIDE SEQUENCE</scope>
    <source>
        <strain evidence="11">IBT 17514</strain>
    </source>
</reference>
<protein>
    <submittedName>
        <fullName evidence="11">Uncharacterized protein</fullName>
    </submittedName>
</protein>
<dbReference type="PANTHER" id="PTHR24305:SF210">
    <property type="entry name" value="CYTOCHROME P450 MONOOXYGENASE ASQL-RELATED"/>
    <property type="match status" value="1"/>
</dbReference>
<keyword evidence="10" id="KW-1133">Transmembrane helix</keyword>
<dbReference type="GO" id="GO:0016705">
    <property type="term" value="F:oxidoreductase activity, acting on paired donors, with incorporation or reduction of molecular oxygen"/>
    <property type="evidence" value="ECO:0007669"/>
    <property type="project" value="InterPro"/>
</dbReference>
<comment type="caution">
    <text evidence="11">The sequence shown here is derived from an EMBL/GenBank/DDBJ whole genome shotgun (WGS) entry which is preliminary data.</text>
</comment>
<proteinExistence type="inferred from homology"/>
<evidence type="ECO:0000256" key="3">
    <source>
        <dbReference type="ARBA" id="ARBA00022617"/>
    </source>
</evidence>
<keyword evidence="10" id="KW-0812">Transmembrane</keyword>
<dbReference type="InterPro" id="IPR017972">
    <property type="entry name" value="Cyt_P450_CS"/>
</dbReference>
<evidence type="ECO:0000256" key="7">
    <source>
        <dbReference type="ARBA" id="ARBA00023033"/>
    </source>
</evidence>
<dbReference type="Gene3D" id="1.10.630.10">
    <property type="entry name" value="Cytochrome P450"/>
    <property type="match status" value="1"/>
</dbReference>
<accession>A0AAD6HTZ0</accession>
<dbReference type="AlphaFoldDB" id="A0AAD6HTZ0"/>
<comment type="similarity">
    <text evidence="2 9">Belongs to the cytochrome P450 family.</text>
</comment>
<dbReference type="InterPro" id="IPR001128">
    <property type="entry name" value="Cyt_P450"/>
</dbReference>
<feature type="transmembrane region" description="Helical" evidence="10">
    <location>
        <begin position="6"/>
        <end position="27"/>
    </location>
</feature>
<dbReference type="PRINTS" id="PR00463">
    <property type="entry name" value="EP450I"/>
</dbReference>
<dbReference type="GO" id="GO:0043386">
    <property type="term" value="P:mycotoxin biosynthetic process"/>
    <property type="evidence" value="ECO:0007669"/>
    <property type="project" value="UniProtKB-ARBA"/>
</dbReference>
<organism evidence="11 12">
    <name type="scientific">Penicillium malachiteum</name>
    <dbReference type="NCBI Taxonomy" id="1324776"/>
    <lineage>
        <taxon>Eukaryota</taxon>
        <taxon>Fungi</taxon>
        <taxon>Dikarya</taxon>
        <taxon>Ascomycota</taxon>
        <taxon>Pezizomycotina</taxon>
        <taxon>Eurotiomycetes</taxon>
        <taxon>Eurotiomycetidae</taxon>
        <taxon>Eurotiales</taxon>
        <taxon>Aspergillaceae</taxon>
        <taxon>Penicillium</taxon>
    </lineage>
</organism>
<dbReference type="GO" id="GO:0004497">
    <property type="term" value="F:monooxygenase activity"/>
    <property type="evidence" value="ECO:0007669"/>
    <property type="project" value="UniProtKB-KW"/>
</dbReference>
<dbReference type="PANTHER" id="PTHR24305">
    <property type="entry name" value="CYTOCHROME P450"/>
    <property type="match status" value="1"/>
</dbReference>
<reference evidence="11" key="1">
    <citation type="journal article" date="2023" name="IMA Fungus">
        <title>Comparative genomic study of the Penicillium genus elucidates a diverse pangenome and 15 lateral gene transfer events.</title>
        <authorList>
            <person name="Petersen C."/>
            <person name="Sorensen T."/>
            <person name="Nielsen M.R."/>
            <person name="Sondergaard T.E."/>
            <person name="Sorensen J.L."/>
            <person name="Fitzpatrick D.A."/>
            <person name="Frisvad J.C."/>
            <person name="Nielsen K.L."/>
        </authorList>
    </citation>
    <scope>NUCLEOTIDE SEQUENCE</scope>
    <source>
        <strain evidence="11">IBT 17514</strain>
    </source>
</reference>